<dbReference type="AlphaFoldDB" id="N9LM37"/>
<organism evidence="1 2">
    <name type="scientific">Acinetobacter dispersus</name>
    <dbReference type="NCBI Taxonomy" id="70348"/>
    <lineage>
        <taxon>Bacteria</taxon>
        <taxon>Pseudomonadati</taxon>
        <taxon>Pseudomonadota</taxon>
        <taxon>Gammaproteobacteria</taxon>
        <taxon>Moraxellales</taxon>
        <taxon>Moraxellaceae</taxon>
        <taxon>Acinetobacter</taxon>
    </lineage>
</organism>
<sequence length="271" mass="29912">MKKIILLSLILSLTGCKEPNTEMDKTLFNTSYDKCVDYLTASLKSPSSLKIREVNISTVIPTAQDIKSVFGELITTNGLIRDQVKEDKARFRELMVDIEYEAHNSYGASIRGNYQCGFISRLNKDEKSPESLNTYLYKLISDGENVDLGIHIPIAKFTGSNLYLDNAIKSVIGAKDSQFNQIDTTRYNEIESIYFQEKQNIEAEKIRQSWNKSSSRVDQITSAAAAAADAVAAAYIKASRETEIAATEIAAPAGDPRLSDAAIASSGFPRD</sequence>
<protein>
    <recommendedName>
        <fullName evidence="3">Lipoprotein</fullName>
    </recommendedName>
</protein>
<dbReference type="RefSeq" id="WP_005183556.1">
    <property type="nucleotide sequence ID" value="NZ_KB850048.1"/>
</dbReference>
<dbReference type="HOGENOM" id="CLU_1168650_0_0_6"/>
<evidence type="ECO:0000313" key="2">
    <source>
        <dbReference type="Proteomes" id="UP000013261"/>
    </source>
</evidence>
<gene>
    <name evidence="1" type="ORF">F904_00170</name>
</gene>
<dbReference type="Proteomes" id="UP000013261">
    <property type="component" value="Unassembled WGS sequence"/>
</dbReference>
<name>N9LM37_9GAMM</name>
<proteinExistence type="predicted"/>
<evidence type="ECO:0000313" key="1">
    <source>
        <dbReference type="EMBL" id="ENW97332.1"/>
    </source>
</evidence>
<keyword evidence="2" id="KW-1185">Reference proteome</keyword>
<dbReference type="PROSITE" id="PS51257">
    <property type="entry name" value="PROKAR_LIPOPROTEIN"/>
    <property type="match status" value="1"/>
</dbReference>
<dbReference type="EMBL" id="APRL01000001">
    <property type="protein sequence ID" value="ENW97332.1"/>
    <property type="molecule type" value="Genomic_DNA"/>
</dbReference>
<dbReference type="eggNOG" id="ENOG5031JWA">
    <property type="taxonomic scope" value="Bacteria"/>
</dbReference>
<accession>N9LM37</accession>
<comment type="caution">
    <text evidence="1">The sequence shown here is derived from an EMBL/GenBank/DDBJ whole genome shotgun (WGS) entry which is preliminary data.</text>
</comment>
<evidence type="ECO:0008006" key="3">
    <source>
        <dbReference type="Google" id="ProtNLM"/>
    </source>
</evidence>
<dbReference type="PATRIC" id="fig|1217703.3.peg.158"/>
<reference evidence="1 2" key="1">
    <citation type="submission" date="2013-02" db="EMBL/GenBank/DDBJ databases">
        <title>The Genome Sequence of Acinetobacter sp. ANC 4105.</title>
        <authorList>
            <consortium name="The Broad Institute Genome Sequencing Platform"/>
            <consortium name="The Broad Institute Genome Sequencing Center for Infectious Disease"/>
            <person name="Cerqueira G."/>
            <person name="Feldgarden M."/>
            <person name="Courvalin P."/>
            <person name="Perichon B."/>
            <person name="Grillot-Courvalin C."/>
            <person name="Clermont D."/>
            <person name="Rocha E."/>
            <person name="Yoon E.-J."/>
            <person name="Nemec A."/>
            <person name="Walker B."/>
            <person name="Young S.K."/>
            <person name="Zeng Q."/>
            <person name="Gargeya S."/>
            <person name="Fitzgerald M."/>
            <person name="Haas B."/>
            <person name="Abouelleil A."/>
            <person name="Alvarado L."/>
            <person name="Arachchi H.M."/>
            <person name="Berlin A.M."/>
            <person name="Chapman S.B."/>
            <person name="Dewar J."/>
            <person name="Goldberg J."/>
            <person name="Griggs A."/>
            <person name="Gujja S."/>
            <person name="Hansen M."/>
            <person name="Howarth C."/>
            <person name="Imamovic A."/>
            <person name="Larimer J."/>
            <person name="McCowan C."/>
            <person name="Murphy C."/>
            <person name="Neiman D."/>
            <person name="Pearson M."/>
            <person name="Priest M."/>
            <person name="Roberts A."/>
            <person name="Saif S."/>
            <person name="Shea T."/>
            <person name="Sisk P."/>
            <person name="Sykes S."/>
            <person name="Wortman J."/>
            <person name="Nusbaum C."/>
            <person name="Birren B."/>
        </authorList>
    </citation>
    <scope>NUCLEOTIDE SEQUENCE [LARGE SCALE GENOMIC DNA]</scope>
    <source>
        <strain evidence="1 2">ANC 4105</strain>
    </source>
</reference>